<name>A0ABD1V228_9LAMI</name>
<dbReference type="EMBL" id="JBFOLK010000002">
    <property type="protein sequence ID" value="KAL2531346.1"/>
    <property type="molecule type" value="Genomic_DNA"/>
</dbReference>
<gene>
    <name evidence="1" type="ORF">Adt_04697</name>
</gene>
<dbReference type="AlphaFoldDB" id="A0ABD1V228"/>
<evidence type="ECO:0000313" key="1">
    <source>
        <dbReference type="EMBL" id="KAL2531346.1"/>
    </source>
</evidence>
<evidence type="ECO:0000313" key="2">
    <source>
        <dbReference type="Proteomes" id="UP001604336"/>
    </source>
</evidence>
<sequence>MCCYRSGSLIGSGLKMDSCQDPVSFNMIFSRLVDAKAARAAKCFLEETMFEPETGCLESYIECLFENELVEEAIDVFEQLKMAGHCVFVEHMEFGFVAVSQSKKHRRCVEIER</sequence>
<keyword evidence="2" id="KW-1185">Reference proteome</keyword>
<dbReference type="Proteomes" id="UP001604336">
    <property type="component" value="Unassembled WGS sequence"/>
</dbReference>
<protein>
    <submittedName>
        <fullName evidence="1">Pentatricopeptide repeat-containing protein</fullName>
    </submittedName>
</protein>
<comment type="caution">
    <text evidence="1">The sequence shown here is derived from an EMBL/GenBank/DDBJ whole genome shotgun (WGS) entry which is preliminary data.</text>
</comment>
<accession>A0ABD1V228</accession>
<reference evidence="2" key="1">
    <citation type="submission" date="2024-07" db="EMBL/GenBank/DDBJ databases">
        <title>Two chromosome-level genome assemblies of Korean endemic species Abeliophyllum distichum and Forsythia ovata (Oleaceae).</title>
        <authorList>
            <person name="Jang H."/>
        </authorList>
    </citation>
    <scope>NUCLEOTIDE SEQUENCE [LARGE SCALE GENOMIC DNA]</scope>
</reference>
<proteinExistence type="predicted"/>
<organism evidence="1 2">
    <name type="scientific">Abeliophyllum distichum</name>
    <dbReference type="NCBI Taxonomy" id="126358"/>
    <lineage>
        <taxon>Eukaryota</taxon>
        <taxon>Viridiplantae</taxon>
        <taxon>Streptophyta</taxon>
        <taxon>Embryophyta</taxon>
        <taxon>Tracheophyta</taxon>
        <taxon>Spermatophyta</taxon>
        <taxon>Magnoliopsida</taxon>
        <taxon>eudicotyledons</taxon>
        <taxon>Gunneridae</taxon>
        <taxon>Pentapetalae</taxon>
        <taxon>asterids</taxon>
        <taxon>lamiids</taxon>
        <taxon>Lamiales</taxon>
        <taxon>Oleaceae</taxon>
        <taxon>Forsythieae</taxon>
        <taxon>Abeliophyllum</taxon>
    </lineage>
</organism>